<dbReference type="PROSITE" id="PS50125">
    <property type="entry name" value="GUANYLATE_CYCLASE_2"/>
    <property type="match status" value="1"/>
</dbReference>
<evidence type="ECO:0000313" key="6">
    <source>
        <dbReference type="Proteomes" id="UP000317557"/>
    </source>
</evidence>
<dbReference type="OrthoDB" id="9779074at2"/>
<dbReference type="Pfam" id="PF07719">
    <property type="entry name" value="TPR_2"/>
    <property type="match status" value="1"/>
</dbReference>
<feature type="repeat" description="TPR" evidence="3">
    <location>
        <begin position="479"/>
        <end position="512"/>
    </location>
</feature>
<dbReference type="GO" id="GO:0009190">
    <property type="term" value="P:cyclic nucleotide biosynthetic process"/>
    <property type="evidence" value="ECO:0007669"/>
    <property type="project" value="InterPro"/>
</dbReference>
<dbReference type="NCBIfam" id="NF047558">
    <property type="entry name" value="TPR_END_plus"/>
    <property type="match status" value="1"/>
</dbReference>
<dbReference type="SUPFAM" id="SSF81901">
    <property type="entry name" value="HCP-like"/>
    <property type="match status" value="1"/>
</dbReference>
<dbReference type="SMART" id="SM00028">
    <property type="entry name" value="TPR"/>
    <property type="match status" value="4"/>
</dbReference>
<dbReference type="PANTHER" id="PTHR44858:SF1">
    <property type="entry name" value="UDP-N-ACETYLGLUCOSAMINE--PEPTIDE N-ACETYLGLUCOSAMINYLTRANSFERASE SPINDLY-RELATED"/>
    <property type="match status" value="1"/>
</dbReference>
<dbReference type="Gene3D" id="1.25.40.10">
    <property type="entry name" value="Tetratricopeptide repeat domain"/>
    <property type="match status" value="2"/>
</dbReference>
<dbReference type="Pfam" id="PF00211">
    <property type="entry name" value="Guanylate_cyc"/>
    <property type="match status" value="1"/>
</dbReference>
<dbReference type="CDD" id="cd07302">
    <property type="entry name" value="CHD"/>
    <property type="match status" value="1"/>
</dbReference>
<dbReference type="EMBL" id="FXTP01000008">
    <property type="protein sequence ID" value="SMO69970.1"/>
    <property type="molecule type" value="Genomic_DNA"/>
</dbReference>
<evidence type="ECO:0000256" key="3">
    <source>
        <dbReference type="PROSITE-ProRule" id="PRU00339"/>
    </source>
</evidence>
<dbReference type="PANTHER" id="PTHR44858">
    <property type="entry name" value="TETRATRICOPEPTIDE REPEAT PROTEIN 6"/>
    <property type="match status" value="1"/>
</dbReference>
<keyword evidence="2 3" id="KW-0802">TPR repeat</keyword>
<keyword evidence="1" id="KW-0677">Repeat</keyword>
<evidence type="ECO:0000256" key="1">
    <source>
        <dbReference type="ARBA" id="ARBA00022737"/>
    </source>
</evidence>
<dbReference type="PROSITE" id="PS50005">
    <property type="entry name" value="TPR"/>
    <property type="match status" value="2"/>
</dbReference>
<accession>A0A521DGB5</accession>
<dbReference type="InterPro" id="IPR011990">
    <property type="entry name" value="TPR-like_helical_dom_sf"/>
</dbReference>
<dbReference type="SMART" id="SM00044">
    <property type="entry name" value="CYCc"/>
    <property type="match status" value="1"/>
</dbReference>
<dbReference type="SUPFAM" id="SSF48452">
    <property type="entry name" value="TPR-like"/>
    <property type="match status" value="1"/>
</dbReference>
<evidence type="ECO:0000313" key="5">
    <source>
        <dbReference type="EMBL" id="SMO69970.1"/>
    </source>
</evidence>
<dbReference type="SUPFAM" id="SSF55073">
    <property type="entry name" value="Nucleotide cyclase"/>
    <property type="match status" value="1"/>
</dbReference>
<dbReference type="Pfam" id="PF13181">
    <property type="entry name" value="TPR_8"/>
    <property type="match status" value="1"/>
</dbReference>
<dbReference type="GO" id="GO:0004016">
    <property type="term" value="F:adenylate cyclase activity"/>
    <property type="evidence" value="ECO:0007669"/>
    <property type="project" value="UniProtKB-ARBA"/>
</dbReference>
<evidence type="ECO:0000259" key="4">
    <source>
        <dbReference type="PROSITE" id="PS50125"/>
    </source>
</evidence>
<dbReference type="RefSeq" id="WP_142454558.1">
    <property type="nucleotide sequence ID" value="NZ_FXTP01000008.1"/>
</dbReference>
<protein>
    <submittedName>
        <fullName evidence="5">TolB amino-terminal domain-containing protein</fullName>
    </submittedName>
</protein>
<gene>
    <name evidence="5" type="ORF">SAMN06265219_10893</name>
</gene>
<proteinExistence type="predicted"/>
<dbReference type="PROSITE" id="PS50293">
    <property type="entry name" value="TPR_REGION"/>
    <property type="match status" value="1"/>
</dbReference>
<organism evidence="5 6">
    <name type="scientific">Gracilimonas mengyeensis</name>
    <dbReference type="NCBI Taxonomy" id="1302730"/>
    <lineage>
        <taxon>Bacteria</taxon>
        <taxon>Pseudomonadati</taxon>
        <taxon>Balneolota</taxon>
        <taxon>Balneolia</taxon>
        <taxon>Balneolales</taxon>
        <taxon>Balneolaceae</taxon>
        <taxon>Gracilimonas</taxon>
    </lineage>
</organism>
<reference evidence="5 6" key="1">
    <citation type="submission" date="2017-05" db="EMBL/GenBank/DDBJ databases">
        <authorList>
            <person name="Varghese N."/>
            <person name="Submissions S."/>
        </authorList>
    </citation>
    <scope>NUCLEOTIDE SEQUENCE [LARGE SCALE GENOMIC DNA]</scope>
    <source>
        <strain evidence="5 6">DSM 21985</strain>
    </source>
</reference>
<dbReference type="Gene3D" id="3.30.70.1230">
    <property type="entry name" value="Nucleotide cyclase"/>
    <property type="match status" value="1"/>
</dbReference>
<keyword evidence="6" id="KW-1185">Reference proteome</keyword>
<dbReference type="InterPro" id="IPR029787">
    <property type="entry name" value="Nucleotide_cyclase"/>
</dbReference>
<feature type="domain" description="Guanylate cyclase" evidence="4">
    <location>
        <begin position="12"/>
        <end position="119"/>
    </location>
</feature>
<dbReference type="Gene3D" id="3.40.50.10070">
    <property type="entry name" value="TolB, N-terminal domain"/>
    <property type="match status" value="1"/>
</dbReference>
<sequence>MAQENNIRLLAAVMFADIVGYSKMMQQDEERAKALRDRQRAIIEDYLLKYHGQVMQYYGDGTLMLFGSALDAVNCAREVQLKLKEDPEVPVRIGIHVGDVVYDDEGIYGDAVNIAARIQSLGISGSVMISGRVFDEIKNHPGIRVESFGEHELKNIYIPVNIYALADKGLSVPDQNYIQELTGSIQKSIAVLPFSNYSFEPDNEYFSDGITEEIINALTKVKDLRVTSRTSVFAYKNVNKDIRDIGKELNVATILEGSVRKAGDQIRVTAQLVSTDDGFHIWSENFDCELKNIFAVQDEISRRIAEKLEDSLSLQDDAKLYESPTQNVDAYNYYLQGLFYWNKRTPEAVHKAISYFEKAIGECNTYTNAYSYLANCYTYLGTIGHMPGAKAFTRAEKNALKAIEINNSRADSYIALGNVDLFFKWDFYAAEANFRKAITIEPNSSEARQAFAFYNCIIGRYDKMVTQAEAAVKIDPLSLPALMQLGRAYWTIGDYEKALNQFNEALELDPMFRSALEGKTMVYITQKKYDKALRTTKKYTRMLDGKYKGGSQLAVIYALLGDRERAEENLELIKLRDKEKPHHNLALDYAMVYAAMKDYDRAFEYLEEAVRLKLGSVLLIKTLPVINNLKDDARFQKLIDKIGLPKEKTSRVKAV</sequence>
<dbReference type="Proteomes" id="UP000317557">
    <property type="component" value="Unassembled WGS sequence"/>
</dbReference>
<evidence type="ECO:0000256" key="2">
    <source>
        <dbReference type="ARBA" id="ARBA00022803"/>
    </source>
</evidence>
<dbReference type="GO" id="GO:0035556">
    <property type="term" value="P:intracellular signal transduction"/>
    <property type="evidence" value="ECO:0007669"/>
    <property type="project" value="InterPro"/>
</dbReference>
<dbReference type="InterPro" id="IPR019734">
    <property type="entry name" value="TPR_rpt"/>
</dbReference>
<dbReference type="InterPro" id="IPR013105">
    <property type="entry name" value="TPR_2"/>
</dbReference>
<dbReference type="InterPro" id="IPR001054">
    <property type="entry name" value="A/G_cyclase"/>
</dbReference>
<feature type="repeat" description="TPR" evidence="3">
    <location>
        <begin position="583"/>
        <end position="616"/>
    </location>
</feature>
<dbReference type="AlphaFoldDB" id="A0A521DGB5"/>
<dbReference type="InterPro" id="IPR050498">
    <property type="entry name" value="Ycf3"/>
</dbReference>
<name>A0A521DGB5_9BACT</name>